<keyword evidence="1" id="KW-0812">Transmembrane</keyword>
<keyword evidence="1" id="KW-0472">Membrane</keyword>
<evidence type="ECO:0000256" key="1">
    <source>
        <dbReference type="SAM" id="Phobius"/>
    </source>
</evidence>
<accession>D3AN30</accession>
<feature type="transmembrane region" description="Helical" evidence="1">
    <location>
        <begin position="20"/>
        <end position="38"/>
    </location>
</feature>
<dbReference type="HOGENOM" id="CLU_3290804_0_0_9"/>
<evidence type="ECO:0000313" key="2">
    <source>
        <dbReference type="EMBL" id="EFC96788.1"/>
    </source>
</evidence>
<name>D3AN30_9FIRM</name>
<evidence type="ECO:0000313" key="3">
    <source>
        <dbReference type="Proteomes" id="UP000004968"/>
    </source>
</evidence>
<gene>
    <name evidence="2" type="ORF">CLOSTHATH_05030</name>
</gene>
<proteinExistence type="predicted"/>
<protein>
    <submittedName>
        <fullName evidence="2">Uncharacterized protein</fullName>
    </submittedName>
</protein>
<dbReference type="Proteomes" id="UP000004968">
    <property type="component" value="Unassembled WGS sequence"/>
</dbReference>
<keyword evidence="1" id="KW-1133">Transmembrane helix</keyword>
<dbReference type="EMBL" id="ACIO01000498">
    <property type="protein sequence ID" value="EFC96788.1"/>
    <property type="molecule type" value="Genomic_DNA"/>
</dbReference>
<comment type="caution">
    <text evidence="2">The sequence shown here is derived from an EMBL/GenBank/DDBJ whole genome shotgun (WGS) entry which is preliminary data.</text>
</comment>
<organism evidence="2 3">
    <name type="scientific">Hungatella hathewayi DSM 13479</name>
    <dbReference type="NCBI Taxonomy" id="566550"/>
    <lineage>
        <taxon>Bacteria</taxon>
        <taxon>Bacillati</taxon>
        <taxon>Bacillota</taxon>
        <taxon>Clostridia</taxon>
        <taxon>Lachnospirales</taxon>
        <taxon>Lachnospiraceae</taxon>
        <taxon>Hungatella</taxon>
    </lineage>
</organism>
<dbReference type="AlphaFoldDB" id="D3AN30"/>
<sequence length="40" mass="4644">MIKVGKLQINEKRGVSKKVYFFPGCFFFYVLVGILQMSNL</sequence>
<reference evidence="2 3" key="1">
    <citation type="submission" date="2010-01" db="EMBL/GenBank/DDBJ databases">
        <authorList>
            <person name="Weinstock G."/>
            <person name="Sodergren E."/>
            <person name="Clifton S."/>
            <person name="Fulton L."/>
            <person name="Fulton B."/>
            <person name="Courtney L."/>
            <person name="Fronick C."/>
            <person name="Harrison M."/>
            <person name="Strong C."/>
            <person name="Farmer C."/>
            <person name="Delahaunty K."/>
            <person name="Markovic C."/>
            <person name="Hall O."/>
            <person name="Minx P."/>
            <person name="Tomlinson C."/>
            <person name="Mitreva M."/>
            <person name="Nelson J."/>
            <person name="Hou S."/>
            <person name="Wollam A."/>
            <person name="Pepin K.H."/>
            <person name="Johnson M."/>
            <person name="Bhonagiri V."/>
            <person name="Nash W.E."/>
            <person name="Warren W."/>
            <person name="Chinwalla A."/>
            <person name="Mardis E.R."/>
            <person name="Wilson R.K."/>
        </authorList>
    </citation>
    <scope>NUCLEOTIDE SEQUENCE [LARGE SCALE GENOMIC DNA]</scope>
    <source>
        <strain evidence="2 3">DSM 13479</strain>
    </source>
</reference>